<name>A0AAD6ZBZ4_9AGAR</name>
<feature type="region of interest" description="Disordered" evidence="1">
    <location>
        <begin position="1"/>
        <end position="129"/>
    </location>
</feature>
<gene>
    <name evidence="2" type="ORF">DFH08DRAFT_820406</name>
</gene>
<dbReference type="AlphaFoldDB" id="A0AAD6ZBZ4"/>
<comment type="caution">
    <text evidence="2">The sequence shown here is derived from an EMBL/GenBank/DDBJ whole genome shotgun (WGS) entry which is preliminary data.</text>
</comment>
<evidence type="ECO:0000256" key="1">
    <source>
        <dbReference type="SAM" id="MobiDB-lite"/>
    </source>
</evidence>
<protein>
    <submittedName>
        <fullName evidence="2">Uncharacterized protein</fullName>
    </submittedName>
</protein>
<feature type="compositionally biased region" description="Basic and acidic residues" evidence="1">
    <location>
        <begin position="71"/>
        <end position="99"/>
    </location>
</feature>
<dbReference type="EMBL" id="JARIHO010000061">
    <property type="protein sequence ID" value="KAJ7315475.1"/>
    <property type="molecule type" value="Genomic_DNA"/>
</dbReference>
<organism evidence="2 3">
    <name type="scientific">Mycena albidolilacea</name>
    <dbReference type="NCBI Taxonomy" id="1033008"/>
    <lineage>
        <taxon>Eukaryota</taxon>
        <taxon>Fungi</taxon>
        <taxon>Dikarya</taxon>
        <taxon>Basidiomycota</taxon>
        <taxon>Agaricomycotina</taxon>
        <taxon>Agaricomycetes</taxon>
        <taxon>Agaricomycetidae</taxon>
        <taxon>Agaricales</taxon>
        <taxon>Marasmiineae</taxon>
        <taxon>Mycenaceae</taxon>
        <taxon>Mycena</taxon>
    </lineage>
</organism>
<keyword evidence="3" id="KW-1185">Reference proteome</keyword>
<feature type="compositionally biased region" description="Basic and acidic residues" evidence="1">
    <location>
        <begin position="38"/>
        <end position="60"/>
    </location>
</feature>
<evidence type="ECO:0000313" key="2">
    <source>
        <dbReference type="EMBL" id="KAJ7315475.1"/>
    </source>
</evidence>
<sequence>MPMPPMQGSGHHLFVYGGGGGGGEGERGEGAEMEEGEREGRRRAAREYMEGKMKGAERDSSLGIVLGSTGCDEHPWKEDDKGEERRKHNLGETIMRHPSDVNMSAAATIPSLSTPHVRPPEQENGTTGK</sequence>
<proteinExistence type="predicted"/>
<evidence type="ECO:0000313" key="3">
    <source>
        <dbReference type="Proteomes" id="UP001218218"/>
    </source>
</evidence>
<accession>A0AAD6ZBZ4</accession>
<reference evidence="2" key="1">
    <citation type="submission" date="2023-03" db="EMBL/GenBank/DDBJ databases">
        <title>Massive genome expansion in bonnet fungi (Mycena s.s.) driven by repeated elements and novel gene families across ecological guilds.</title>
        <authorList>
            <consortium name="Lawrence Berkeley National Laboratory"/>
            <person name="Harder C.B."/>
            <person name="Miyauchi S."/>
            <person name="Viragh M."/>
            <person name="Kuo A."/>
            <person name="Thoen E."/>
            <person name="Andreopoulos B."/>
            <person name="Lu D."/>
            <person name="Skrede I."/>
            <person name="Drula E."/>
            <person name="Henrissat B."/>
            <person name="Morin E."/>
            <person name="Kohler A."/>
            <person name="Barry K."/>
            <person name="LaButti K."/>
            <person name="Morin E."/>
            <person name="Salamov A."/>
            <person name="Lipzen A."/>
            <person name="Mereny Z."/>
            <person name="Hegedus B."/>
            <person name="Baldrian P."/>
            <person name="Stursova M."/>
            <person name="Weitz H."/>
            <person name="Taylor A."/>
            <person name="Grigoriev I.V."/>
            <person name="Nagy L.G."/>
            <person name="Martin F."/>
            <person name="Kauserud H."/>
        </authorList>
    </citation>
    <scope>NUCLEOTIDE SEQUENCE</scope>
    <source>
        <strain evidence="2">CBHHK002</strain>
    </source>
</reference>
<dbReference type="Proteomes" id="UP001218218">
    <property type="component" value="Unassembled WGS sequence"/>
</dbReference>